<reference evidence="2" key="1">
    <citation type="submission" date="2019-04" db="EMBL/GenBank/DDBJ databases">
        <title>Genome assembly of Zosterops borbonicus 15179.</title>
        <authorList>
            <person name="Leroy T."/>
            <person name="Anselmetti Y."/>
            <person name="Tilak M.-K."/>
            <person name="Nabholz B."/>
        </authorList>
    </citation>
    <scope>NUCLEOTIDE SEQUENCE</scope>
    <source>
        <strain evidence="2">HGM_15179</strain>
        <tissue evidence="2">Muscle</tissue>
    </source>
</reference>
<comment type="caution">
    <text evidence="2">The sequence shown here is derived from an EMBL/GenBank/DDBJ whole genome shotgun (WGS) entry which is preliminary data.</text>
</comment>
<evidence type="ECO:0000256" key="1">
    <source>
        <dbReference type="SAM" id="MobiDB-lite"/>
    </source>
</evidence>
<organism evidence="2 3">
    <name type="scientific">Zosterops borbonicus</name>
    <dbReference type="NCBI Taxonomy" id="364589"/>
    <lineage>
        <taxon>Eukaryota</taxon>
        <taxon>Metazoa</taxon>
        <taxon>Chordata</taxon>
        <taxon>Craniata</taxon>
        <taxon>Vertebrata</taxon>
        <taxon>Euteleostomi</taxon>
        <taxon>Archelosauria</taxon>
        <taxon>Archosauria</taxon>
        <taxon>Dinosauria</taxon>
        <taxon>Saurischia</taxon>
        <taxon>Theropoda</taxon>
        <taxon>Coelurosauria</taxon>
        <taxon>Aves</taxon>
        <taxon>Neognathae</taxon>
        <taxon>Neoaves</taxon>
        <taxon>Telluraves</taxon>
        <taxon>Australaves</taxon>
        <taxon>Passeriformes</taxon>
        <taxon>Sylvioidea</taxon>
        <taxon>Zosteropidae</taxon>
        <taxon>Zosterops</taxon>
    </lineage>
</organism>
<proteinExistence type="predicted"/>
<protein>
    <submittedName>
        <fullName evidence="2">Uncharacterized protein</fullName>
    </submittedName>
</protein>
<sequence>MKRKNPLPPSDGQVDFDAAQDTNGCKGTLPSDAKIFVHQNPKVLFLRVALNPFSAQSVFLLDLAQVQNHAFGLVEPHEDHPGPPLKPVKIPLDGIAFPPAC</sequence>
<accession>A0A8K1GR66</accession>
<feature type="region of interest" description="Disordered" evidence="1">
    <location>
        <begin position="1"/>
        <end position="23"/>
    </location>
</feature>
<dbReference type="Proteomes" id="UP000796761">
    <property type="component" value="Unassembled WGS sequence"/>
</dbReference>
<dbReference type="AlphaFoldDB" id="A0A8K1GR66"/>
<name>A0A8K1GR66_9PASS</name>
<gene>
    <name evidence="2" type="ORF">HGM15179_003356</name>
</gene>
<keyword evidence="3" id="KW-1185">Reference proteome</keyword>
<evidence type="ECO:0000313" key="2">
    <source>
        <dbReference type="EMBL" id="TRZ23736.1"/>
    </source>
</evidence>
<evidence type="ECO:0000313" key="3">
    <source>
        <dbReference type="Proteomes" id="UP000796761"/>
    </source>
</evidence>
<dbReference type="EMBL" id="SWJQ01000065">
    <property type="protein sequence ID" value="TRZ23736.1"/>
    <property type="molecule type" value="Genomic_DNA"/>
</dbReference>